<feature type="coiled-coil region" evidence="1">
    <location>
        <begin position="32"/>
        <end position="59"/>
    </location>
</feature>
<dbReference type="InterPro" id="IPR009739">
    <property type="entry name" value="LprI-like_N"/>
</dbReference>
<feature type="domain" description="Lysozyme inhibitor LprI-like N-terminal" evidence="2">
    <location>
        <begin position="33"/>
        <end position="98"/>
    </location>
</feature>
<keyword evidence="1" id="KW-0175">Coiled coil</keyword>
<dbReference type="Pfam" id="PF07007">
    <property type="entry name" value="LprI"/>
    <property type="match status" value="1"/>
</dbReference>
<evidence type="ECO:0000259" key="2">
    <source>
        <dbReference type="Pfam" id="PF07007"/>
    </source>
</evidence>
<protein>
    <recommendedName>
        <fullName evidence="2">Lysozyme inhibitor LprI-like N-terminal domain-containing protein</fullName>
    </recommendedName>
</protein>
<evidence type="ECO:0000256" key="1">
    <source>
        <dbReference type="SAM" id="Coils"/>
    </source>
</evidence>
<dbReference type="AlphaFoldDB" id="A0A1H8K418"/>
<evidence type="ECO:0000313" key="3">
    <source>
        <dbReference type="EMBL" id="SEN87779.1"/>
    </source>
</evidence>
<organism evidence="3 4">
    <name type="scientific">Nitrosomonas oligotropha</name>
    <dbReference type="NCBI Taxonomy" id="42354"/>
    <lineage>
        <taxon>Bacteria</taxon>
        <taxon>Pseudomonadati</taxon>
        <taxon>Pseudomonadota</taxon>
        <taxon>Betaproteobacteria</taxon>
        <taxon>Nitrosomonadales</taxon>
        <taxon>Nitrosomonadaceae</taxon>
        <taxon>Nitrosomonas</taxon>
    </lineage>
</organism>
<reference evidence="4" key="1">
    <citation type="submission" date="2016-10" db="EMBL/GenBank/DDBJ databases">
        <authorList>
            <person name="Varghese N."/>
            <person name="Submissions S."/>
        </authorList>
    </citation>
    <scope>NUCLEOTIDE SEQUENCE [LARGE SCALE GENOMIC DNA]</scope>
    <source>
        <strain evidence="4">Nm76</strain>
    </source>
</reference>
<gene>
    <name evidence="3" type="ORF">SAMN05216333_1022</name>
</gene>
<sequence>MQRTAYKYLLVFLFGSIGLSLSSLTYAQNPEMERYQAALIELKNTQKQLVEKLTDEDKENFITSQRHWNRFKNSDCLNLGVNPLYCLESRTKERIQHLKDFLKNLSTEKST</sequence>
<dbReference type="Proteomes" id="UP000198814">
    <property type="component" value="Unassembled WGS sequence"/>
</dbReference>
<name>A0A1H8K418_9PROT</name>
<dbReference type="RefSeq" id="WP_176776348.1">
    <property type="nucleotide sequence ID" value="NZ_FNOE01000003.1"/>
</dbReference>
<accession>A0A1H8K418</accession>
<proteinExistence type="predicted"/>
<evidence type="ECO:0000313" key="4">
    <source>
        <dbReference type="Proteomes" id="UP000198814"/>
    </source>
</evidence>
<keyword evidence="4" id="KW-1185">Reference proteome</keyword>
<dbReference type="Gene3D" id="1.20.1270.180">
    <property type="match status" value="1"/>
</dbReference>
<dbReference type="EMBL" id="FODO01000002">
    <property type="protein sequence ID" value="SEN87779.1"/>
    <property type="molecule type" value="Genomic_DNA"/>
</dbReference>